<dbReference type="PROSITE" id="PS51257">
    <property type="entry name" value="PROKAR_LIPOPROTEIN"/>
    <property type="match status" value="1"/>
</dbReference>
<gene>
    <name evidence="9" type="ORF">C2869_00190</name>
</gene>
<name>A0A2S0VL62_9ALTE</name>
<keyword evidence="7" id="KW-0472">Membrane</keyword>
<keyword evidence="3" id="KW-0808">Transferase</keyword>
<evidence type="ECO:0000313" key="10">
    <source>
        <dbReference type="Proteomes" id="UP000244441"/>
    </source>
</evidence>
<reference evidence="9 10" key="1">
    <citation type="submission" date="2018-01" db="EMBL/GenBank/DDBJ databases">
        <title>Genome sequence of a Cantenovulum-like bacteria.</title>
        <authorList>
            <person name="Tan W.R."/>
            <person name="Lau N.-S."/>
            <person name="Go F."/>
            <person name="Amirul A.-A.A."/>
        </authorList>
    </citation>
    <scope>NUCLEOTIDE SEQUENCE [LARGE SCALE GENOMIC DNA]</scope>
    <source>
        <strain evidence="9 10">CCB-QB4</strain>
    </source>
</reference>
<keyword evidence="10" id="KW-1185">Reference proteome</keyword>
<dbReference type="InterPro" id="IPR050980">
    <property type="entry name" value="2C_sensor_his_kinase"/>
</dbReference>
<dbReference type="AlphaFoldDB" id="A0A2S0VL62"/>
<dbReference type="PROSITE" id="PS50109">
    <property type="entry name" value="HIS_KIN"/>
    <property type="match status" value="1"/>
</dbReference>
<dbReference type="SUPFAM" id="SSF55874">
    <property type="entry name" value="ATPase domain of HSP90 chaperone/DNA topoisomerase II/histidine kinase"/>
    <property type="match status" value="1"/>
</dbReference>
<keyword evidence="6" id="KW-0067">ATP-binding</keyword>
<dbReference type="EC" id="2.7.13.3" evidence="2"/>
<evidence type="ECO:0000313" key="9">
    <source>
        <dbReference type="EMBL" id="AWB64954.1"/>
    </source>
</evidence>
<dbReference type="Pfam" id="PF02518">
    <property type="entry name" value="HATPase_c"/>
    <property type="match status" value="1"/>
</dbReference>
<dbReference type="InterPro" id="IPR003594">
    <property type="entry name" value="HATPase_dom"/>
</dbReference>
<keyword evidence="7" id="KW-1133">Transmembrane helix</keyword>
<dbReference type="PANTHER" id="PTHR44936">
    <property type="entry name" value="SENSOR PROTEIN CREC"/>
    <property type="match status" value="1"/>
</dbReference>
<keyword evidence="5" id="KW-0418">Kinase</keyword>
<dbReference type="SMART" id="SM00387">
    <property type="entry name" value="HATPase_c"/>
    <property type="match status" value="1"/>
</dbReference>
<feature type="transmembrane region" description="Helical" evidence="7">
    <location>
        <begin position="12"/>
        <end position="30"/>
    </location>
</feature>
<proteinExistence type="predicted"/>
<evidence type="ECO:0000256" key="4">
    <source>
        <dbReference type="ARBA" id="ARBA00022741"/>
    </source>
</evidence>
<dbReference type="InterPro" id="IPR036890">
    <property type="entry name" value="HATPase_C_sf"/>
</dbReference>
<dbReference type="InterPro" id="IPR005467">
    <property type="entry name" value="His_kinase_dom"/>
</dbReference>
<evidence type="ECO:0000256" key="7">
    <source>
        <dbReference type="SAM" id="Phobius"/>
    </source>
</evidence>
<dbReference type="Proteomes" id="UP000244441">
    <property type="component" value="Chromosome"/>
</dbReference>
<dbReference type="PANTHER" id="PTHR44936:SF10">
    <property type="entry name" value="SENSOR PROTEIN RSTB"/>
    <property type="match status" value="1"/>
</dbReference>
<evidence type="ECO:0000256" key="6">
    <source>
        <dbReference type="ARBA" id="ARBA00022840"/>
    </source>
</evidence>
<dbReference type="GO" id="GO:0000155">
    <property type="term" value="F:phosphorelay sensor kinase activity"/>
    <property type="evidence" value="ECO:0007669"/>
    <property type="project" value="TreeGrafter"/>
</dbReference>
<accession>A0A2S0VL62</accession>
<dbReference type="GO" id="GO:0005524">
    <property type="term" value="F:ATP binding"/>
    <property type="evidence" value="ECO:0007669"/>
    <property type="project" value="UniProtKB-KW"/>
</dbReference>
<feature type="transmembrane region" description="Helical" evidence="7">
    <location>
        <begin position="121"/>
        <end position="140"/>
    </location>
</feature>
<comment type="catalytic activity">
    <reaction evidence="1">
        <text>ATP + protein L-histidine = ADP + protein N-phospho-L-histidine.</text>
        <dbReference type="EC" id="2.7.13.3"/>
    </reaction>
</comment>
<evidence type="ECO:0000256" key="1">
    <source>
        <dbReference type="ARBA" id="ARBA00000085"/>
    </source>
</evidence>
<protein>
    <recommendedName>
        <fullName evidence="2">histidine kinase</fullName>
        <ecNumber evidence="2">2.7.13.3</ecNumber>
    </recommendedName>
</protein>
<evidence type="ECO:0000256" key="3">
    <source>
        <dbReference type="ARBA" id="ARBA00022679"/>
    </source>
</evidence>
<dbReference type="KEGG" id="cate:C2869_00190"/>
<evidence type="ECO:0000259" key="8">
    <source>
        <dbReference type="PROSITE" id="PS50109"/>
    </source>
</evidence>
<feature type="domain" description="Histidine kinase" evidence="8">
    <location>
        <begin position="210"/>
        <end position="416"/>
    </location>
</feature>
<evidence type="ECO:0000256" key="2">
    <source>
        <dbReference type="ARBA" id="ARBA00012438"/>
    </source>
</evidence>
<feature type="transmembrane region" description="Helical" evidence="7">
    <location>
        <begin position="87"/>
        <end position="109"/>
    </location>
</feature>
<keyword evidence="4" id="KW-0547">Nucleotide-binding</keyword>
<dbReference type="EMBL" id="CP026604">
    <property type="protein sequence ID" value="AWB64954.1"/>
    <property type="molecule type" value="Genomic_DNA"/>
</dbReference>
<organism evidence="9 10">
    <name type="scientific">Saccharobesus litoralis</name>
    <dbReference type="NCBI Taxonomy" id="2172099"/>
    <lineage>
        <taxon>Bacteria</taxon>
        <taxon>Pseudomonadati</taxon>
        <taxon>Pseudomonadota</taxon>
        <taxon>Gammaproteobacteria</taxon>
        <taxon>Alteromonadales</taxon>
        <taxon>Alteromonadaceae</taxon>
        <taxon>Saccharobesus</taxon>
    </lineage>
</organism>
<keyword evidence="7" id="KW-0812">Transmembrane</keyword>
<dbReference type="GO" id="GO:0005886">
    <property type="term" value="C:plasma membrane"/>
    <property type="evidence" value="ECO:0007669"/>
    <property type="project" value="TreeGrafter"/>
</dbReference>
<dbReference type="InterPro" id="IPR004358">
    <property type="entry name" value="Sig_transdc_His_kin-like_C"/>
</dbReference>
<evidence type="ECO:0000256" key="5">
    <source>
        <dbReference type="ARBA" id="ARBA00022777"/>
    </source>
</evidence>
<feature type="transmembrane region" description="Helical" evidence="7">
    <location>
        <begin position="37"/>
        <end position="58"/>
    </location>
</feature>
<dbReference type="PRINTS" id="PR00344">
    <property type="entry name" value="BCTRLSENSOR"/>
</dbReference>
<feature type="transmembrane region" description="Helical" evidence="7">
    <location>
        <begin position="152"/>
        <end position="174"/>
    </location>
</feature>
<dbReference type="Gene3D" id="3.30.565.10">
    <property type="entry name" value="Histidine kinase-like ATPase, C-terminal domain"/>
    <property type="match status" value="1"/>
</dbReference>
<sequence>MFKQFNKNLFSLILPWSILLAACLAVLIWGQRQSFELWSGIIVYAAVLAIFSLGRRFYQVTSTDLDSIKSASQIFNAVLPYWVDLTFYAYLLFFHGGASSGAVSVLFIPVISAATQTHWRAAWLVCLAAVAIYTFLMWQGVAEHFHHYSDNFTQHLAGMWLTFVVSALLMTWFLTNQKRMLLKQNKTINQLKERQLRDEQILAVATSAANAAHTLATPLSTANLLVGELKEDIKHNMLDDLQQQLDVCSNAVRQIAQSAKQAKPEQLSLATASSYVEKALEYWWVSCNEIRYHINMDNLLTTSDQPVYIKVDLNLQSSFYNLFENAARASLANQHDLIEINVYQENDWLVVNIDDYGLGIPEELTQKLGQQVVPSEQGMGIGLALANATIERLGGELQLINRPDGTRSQVRLPIIAQAVV</sequence>